<organism evidence="2 3">
    <name type="scientific">Agrobacterium bohemicum</name>
    <dbReference type="NCBI Taxonomy" id="2052828"/>
    <lineage>
        <taxon>Bacteria</taxon>
        <taxon>Pseudomonadati</taxon>
        <taxon>Pseudomonadota</taxon>
        <taxon>Alphaproteobacteria</taxon>
        <taxon>Hyphomicrobiales</taxon>
        <taxon>Rhizobiaceae</taxon>
        <taxon>Rhizobium/Agrobacterium group</taxon>
        <taxon>Agrobacterium</taxon>
    </lineage>
</organism>
<name>A0A135P6R8_9HYPH</name>
<evidence type="ECO:0000313" key="2">
    <source>
        <dbReference type="EMBL" id="KXG87122.1"/>
    </source>
</evidence>
<sequence>MEVTPGGGSVRPEPDARASVAIFVVEGEGTITYDGNDYPIRAGSFVYLPAAAKWAFSNESAAPIRFPWVRKVFKVVDGLELPPAIFIHKDDCIKHAMPDILRLRSPKLLRRHHFSLREMVANLDKNRSKMACLGDLDSHLISKA</sequence>
<dbReference type="InterPro" id="IPR013096">
    <property type="entry name" value="Cupin_2"/>
</dbReference>
<keyword evidence="3" id="KW-1185">Reference proteome</keyword>
<dbReference type="InterPro" id="IPR014710">
    <property type="entry name" value="RmlC-like_jellyroll"/>
</dbReference>
<protein>
    <recommendedName>
        <fullName evidence="1">Cupin type-2 domain-containing protein</fullName>
    </recommendedName>
</protein>
<dbReference type="Proteomes" id="UP000070498">
    <property type="component" value="Unassembled WGS sequence"/>
</dbReference>
<accession>A0A135P6R8</accession>
<dbReference type="Pfam" id="PF07883">
    <property type="entry name" value="Cupin_2"/>
    <property type="match status" value="1"/>
</dbReference>
<proteinExistence type="predicted"/>
<evidence type="ECO:0000259" key="1">
    <source>
        <dbReference type="Pfam" id="PF07883"/>
    </source>
</evidence>
<dbReference type="AlphaFoldDB" id="A0A135P6R8"/>
<gene>
    <name evidence="2" type="ORF">ATO67_20425</name>
</gene>
<evidence type="ECO:0000313" key="3">
    <source>
        <dbReference type="Proteomes" id="UP000070498"/>
    </source>
</evidence>
<dbReference type="SUPFAM" id="SSF51182">
    <property type="entry name" value="RmlC-like cupins"/>
    <property type="match status" value="1"/>
</dbReference>
<reference evidence="2 3" key="1">
    <citation type="submission" date="2015-11" db="EMBL/GenBank/DDBJ databases">
        <title>Draft genome sequence of Agrobacterium sp. R89-1.</title>
        <authorList>
            <person name="Zahradnik J."/>
            <person name="Kyslikova E."/>
            <person name="Palyzova A."/>
            <person name="Kyslik P."/>
        </authorList>
    </citation>
    <scope>NUCLEOTIDE SEQUENCE [LARGE SCALE GENOMIC DNA]</scope>
    <source>
        <strain evidence="2 3">R89-1</strain>
    </source>
</reference>
<dbReference type="STRING" id="2052828.ATO67_20425"/>
<comment type="caution">
    <text evidence="2">The sequence shown here is derived from an EMBL/GenBank/DDBJ whole genome shotgun (WGS) entry which is preliminary data.</text>
</comment>
<dbReference type="InterPro" id="IPR011051">
    <property type="entry name" value="RmlC_Cupin_sf"/>
</dbReference>
<dbReference type="Gene3D" id="2.60.120.10">
    <property type="entry name" value="Jelly Rolls"/>
    <property type="match status" value="1"/>
</dbReference>
<feature type="domain" description="Cupin type-2" evidence="1">
    <location>
        <begin position="1"/>
        <end position="69"/>
    </location>
</feature>
<dbReference type="EMBL" id="LNUW01000008">
    <property type="protein sequence ID" value="KXG87122.1"/>
    <property type="molecule type" value="Genomic_DNA"/>
</dbReference>